<feature type="transmembrane region" description="Helical" evidence="6">
    <location>
        <begin position="290"/>
        <end position="311"/>
    </location>
</feature>
<comment type="subcellular location">
    <subcellularLocation>
        <location evidence="1">Membrane</location>
        <topology evidence="1">Multi-pass membrane protein</topology>
    </subcellularLocation>
</comment>
<organism evidence="8 9">
    <name type="scientific">Roseivivax jejudonensis</name>
    <dbReference type="NCBI Taxonomy" id="1529041"/>
    <lineage>
        <taxon>Bacteria</taxon>
        <taxon>Pseudomonadati</taxon>
        <taxon>Pseudomonadota</taxon>
        <taxon>Alphaproteobacteria</taxon>
        <taxon>Rhodobacterales</taxon>
        <taxon>Roseobacteraceae</taxon>
        <taxon>Roseivivax</taxon>
    </lineage>
</organism>
<gene>
    <name evidence="8" type="ORF">ROJ8625_00030</name>
</gene>
<dbReference type="AlphaFoldDB" id="A0A1X6Y3X5"/>
<evidence type="ECO:0000313" key="9">
    <source>
        <dbReference type="Proteomes" id="UP000193570"/>
    </source>
</evidence>
<reference evidence="8 9" key="1">
    <citation type="submission" date="2017-03" db="EMBL/GenBank/DDBJ databases">
        <authorList>
            <person name="Afonso C.L."/>
            <person name="Miller P.J."/>
            <person name="Scott M.A."/>
            <person name="Spackman E."/>
            <person name="Goraichik I."/>
            <person name="Dimitrov K.M."/>
            <person name="Suarez D.L."/>
            <person name="Swayne D.E."/>
        </authorList>
    </citation>
    <scope>NUCLEOTIDE SEQUENCE [LARGE SCALE GENOMIC DNA]</scope>
    <source>
        <strain evidence="8 9">CECT 8625</strain>
    </source>
</reference>
<feature type="transmembrane region" description="Helical" evidence="6">
    <location>
        <begin position="60"/>
        <end position="81"/>
    </location>
</feature>
<proteinExistence type="predicted"/>
<dbReference type="Proteomes" id="UP000193570">
    <property type="component" value="Unassembled WGS sequence"/>
</dbReference>
<keyword evidence="9" id="KW-1185">Reference proteome</keyword>
<protein>
    <recommendedName>
        <fullName evidence="7">Integral membrane bound transporter domain-containing protein</fullName>
    </recommendedName>
</protein>
<feature type="transmembrane region" description="Helical" evidence="6">
    <location>
        <begin position="20"/>
        <end position="48"/>
    </location>
</feature>
<feature type="transmembrane region" description="Helical" evidence="6">
    <location>
        <begin position="193"/>
        <end position="212"/>
    </location>
</feature>
<feature type="compositionally biased region" description="Basic and acidic residues" evidence="5">
    <location>
        <begin position="341"/>
        <end position="353"/>
    </location>
</feature>
<feature type="transmembrane region" description="Helical" evidence="6">
    <location>
        <begin position="166"/>
        <end position="186"/>
    </location>
</feature>
<dbReference type="GO" id="GO:0016020">
    <property type="term" value="C:membrane"/>
    <property type="evidence" value="ECO:0007669"/>
    <property type="project" value="UniProtKB-SubCell"/>
</dbReference>
<feature type="transmembrane region" description="Helical" evidence="6">
    <location>
        <begin position="87"/>
        <end position="110"/>
    </location>
</feature>
<accession>A0A1X6Y3X5</accession>
<evidence type="ECO:0000256" key="5">
    <source>
        <dbReference type="SAM" id="MobiDB-lite"/>
    </source>
</evidence>
<dbReference type="Pfam" id="PF13515">
    <property type="entry name" value="FUSC_2"/>
    <property type="match status" value="1"/>
</dbReference>
<keyword evidence="4 6" id="KW-0472">Membrane</keyword>
<dbReference type="EMBL" id="FWFK01000001">
    <property type="protein sequence ID" value="SLN09593.1"/>
    <property type="molecule type" value="Genomic_DNA"/>
</dbReference>
<feature type="domain" description="Integral membrane bound transporter" evidence="7">
    <location>
        <begin position="182"/>
        <end position="300"/>
    </location>
</feature>
<dbReference type="OrthoDB" id="7835531at2"/>
<dbReference type="RefSeq" id="WP_085789834.1">
    <property type="nucleotide sequence ID" value="NZ_FWFK01000001.1"/>
</dbReference>
<keyword evidence="3 6" id="KW-1133">Transmembrane helix</keyword>
<feature type="transmembrane region" description="Helical" evidence="6">
    <location>
        <begin position="224"/>
        <end position="254"/>
    </location>
</feature>
<evidence type="ECO:0000256" key="4">
    <source>
        <dbReference type="ARBA" id="ARBA00023136"/>
    </source>
</evidence>
<evidence type="ECO:0000259" key="7">
    <source>
        <dbReference type="Pfam" id="PF13515"/>
    </source>
</evidence>
<evidence type="ECO:0000256" key="2">
    <source>
        <dbReference type="ARBA" id="ARBA00022692"/>
    </source>
</evidence>
<evidence type="ECO:0000256" key="6">
    <source>
        <dbReference type="SAM" id="Phobius"/>
    </source>
</evidence>
<name>A0A1X6Y3X5_9RHOB</name>
<evidence type="ECO:0000313" key="8">
    <source>
        <dbReference type="EMBL" id="SLN09593.1"/>
    </source>
</evidence>
<feature type="transmembrane region" description="Helical" evidence="6">
    <location>
        <begin position="131"/>
        <end position="151"/>
    </location>
</feature>
<feature type="region of interest" description="Disordered" evidence="5">
    <location>
        <begin position="321"/>
        <end position="353"/>
    </location>
</feature>
<dbReference type="InterPro" id="IPR049453">
    <property type="entry name" value="Memb_transporter_dom"/>
</dbReference>
<evidence type="ECO:0000256" key="3">
    <source>
        <dbReference type="ARBA" id="ARBA00022989"/>
    </source>
</evidence>
<keyword evidence="2 6" id="KW-0812">Transmembrane</keyword>
<evidence type="ECO:0000256" key="1">
    <source>
        <dbReference type="ARBA" id="ARBA00004141"/>
    </source>
</evidence>
<feature type="transmembrane region" description="Helical" evidence="6">
    <location>
        <begin position="261"/>
        <end position="278"/>
    </location>
</feature>
<sequence>MRGTARRFLIDGDGYMPWRGVAAVLLAVVVPVLLAVTVFGPAGAAVFIAALPAHLAAKQAGIYAATVVTMVTAMGGVLALGSLEMSLLVAACLAIITSIGFRHGLATPCLRALFTWTVFTGPILPADEKPLILLLSIAAIFWSVSVTWAMGEAADASEEESSGPEFSLLFGAMLGVGLVLSVYIGARFFGPHGFWFPLTFAVLWIPPFGQLFTRTAKRTAGTVAGVALAMALAIGVESEATRAAIALAIVPFAFRILPRSYAGFTALLTMIVLEALSLVSDLDALAVERIWSMLAAALTAGLLGLLAFAILRRVAPDALDELMQPSEDDTREEDGPNAQEPRAEPRGRTPEPT</sequence>